<evidence type="ECO:0000256" key="2">
    <source>
        <dbReference type="ARBA" id="ARBA00022618"/>
    </source>
</evidence>
<evidence type="ECO:0000256" key="10">
    <source>
        <dbReference type="HAMAP-Rule" id="MF_00033"/>
    </source>
</evidence>
<feature type="binding site" evidence="10">
    <location>
        <position position="286"/>
    </location>
    <ligand>
        <name>UDP-N-acetyl-alpha-D-glucosamine</name>
        <dbReference type="ChEBI" id="CHEBI:57705"/>
    </ligand>
</feature>
<feature type="binding site" evidence="10">
    <location>
        <position position="242"/>
    </location>
    <ligand>
        <name>UDP-N-acetyl-alpha-D-glucosamine</name>
        <dbReference type="ChEBI" id="CHEBI:57705"/>
    </ligand>
</feature>
<keyword evidence="7 10" id="KW-0472">Membrane</keyword>
<comment type="subcellular location">
    <subcellularLocation>
        <location evidence="10">Cell membrane</location>
        <topology evidence="10">Peripheral membrane protein</topology>
        <orientation evidence="10">Cytoplasmic side</orientation>
    </subcellularLocation>
</comment>
<dbReference type="Gene3D" id="3.40.50.2000">
    <property type="entry name" value="Glycogen Phosphorylase B"/>
    <property type="match status" value="2"/>
</dbReference>
<dbReference type="SUPFAM" id="SSF53756">
    <property type="entry name" value="UDP-Glycosyltransferase/glycogen phosphorylase"/>
    <property type="match status" value="1"/>
</dbReference>
<dbReference type="NCBIfam" id="TIGR01133">
    <property type="entry name" value="murG"/>
    <property type="match status" value="1"/>
</dbReference>
<keyword evidence="9 10" id="KW-0961">Cell wall biogenesis/degradation</keyword>
<keyword evidence="2 10" id="KW-0132">Cell division</keyword>
<dbReference type="HAMAP" id="MF_00033">
    <property type="entry name" value="MurG"/>
    <property type="match status" value="1"/>
</dbReference>
<dbReference type="InterPro" id="IPR007235">
    <property type="entry name" value="Glyco_trans_28_C"/>
</dbReference>
<dbReference type="InterPro" id="IPR006009">
    <property type="entry name" value="GlcNAc_MurG"/>
</dbReference>
<keyword evidence="4 10" id="KW-0808">Transferase</keyword>
<evidence type="ECO:0000256" key="3">
    <source>
        <dbReference type="ARBA" id="ARBA00022676"/>
    </source>
</evidence>
<keyword evidence="5 10" id="KW-0133">Cell shape</keyword>
<dbReference type="GO" id="GO:0005975">
    <property type="term" value="P:carbohydrate metabolic process"/>
    <property type="evidence" value="ECO:0007669"/>
    <property type="project" value="InterPro"/>
</dbReference>
<dbReference type="PANTHER" id="PTHR21015">
    <property type="entry name" value="UDP-N-ACETYLGLUCOSAMINE--N-ACETYLMURAMYL-(PENTAPEPTIDE) PYROPHOSPHORYL-UNDECAPRENOL N-ACETYLGLUCOSAMINE TRANSFERASE 1"/>
    <property type="match status" value="1"/>
</dbReference>
<feature type="binding site" evidence="10">
    <location>
        <position position="189"/>
    </location>
    <ligand>
        <name>UDP-N-acetyl-alpha-D-glucosamine</name>
        <dbReference type="ChEBI" id="CHEBI:57705"/>
    </ligand>
</feature>
<name>A0A803GCK4_9GAMM</name>
<feature type="binding site" evidence="10">
    <location>
        <position position="125"/>
    </location>
    <ligand>
        <name>UDP-N-acetyl-alpha-D-glucosamine</name>
        <dbReference type="ChEBI" id="CHEBI:57705"/>
    </ligand>
</feature>
<evidence type="ECO:0000256" key="7">
    <source>
        <dbReference type="ARBA" id="ARBA00023136"/>
    </source>
</evidence>
<dbReference type="EC" id="2.4.1.227" evidence="10"/>
<evidence type="ECO:0000256" key="5">
    <source>
        <dbReference type="ARBA" id="ARBA00022960"/>
    </source>
</evidence>
<dbReference type="PANTHER" id="PTHR21015:SF22">
    <property type="entry name" value="GLYCOSYLTRANSFERASE"/>
    <property type="match status" value="1"/>
</dbReference>
<evidence type="ECO:0000259" key="11">
    <source>
        <dbReference type="Pfam" id="PF03033"/>
    </source>
</evidence>
<evidence type="ECO:0000256" key="8">
    <source>
        <dbReference type="ARBA" id="ARBA00023306"/>
    </source>
</evidence>
<keyword evidence="1 10" id="KW-1003">Cell membrane</keyword>
<dbReference type="InterPro" id="IPR004276">
    <property type="entry name" value="GlycoTrans_28_N"/>
</dbReference>
<dbReference type="AlphaFoldDB" id="A0A803GCK4"/>
<comment type="caution">
    <text evidence="10">Lacks conserved residue(s) required for the propagation of feature annotation.</text>
</comment>
<comment type="function">
    <text evidence="10">Cell wall formation. Catalyzes the transfer of a GlcNAc subunit on undecaprenyl-pyrophosphoryl-MurNAc-pentapeptide (lipid intermediate I) to form undecaprenyl-pyrophosphoryl-MurNAc-(pentapeptide)GlcNAc (lipid intermediate II).</text>
</comment>
<evidence type="ECO:0000256" key="9">
    <source>
        <dbReference type="ARBA" id="ARBA00023316"/>
    </source>
</evidence>
<dbReference type="EMBL" id="LR217737">
    <property type="protein sequence ID" value="VFP88208.1"/>
    <property type="molecule type" value="Genomic_DNA"/>
</dbReference>
<dbReference type="Proteomes" id="UP000294289">
    <property type="component" value="Chromosome"/>
</dbReference>
<dbReference type="GO" id="GO:0051301">
    <property type="term" value="P:cell division"/>
    <property type="evidence" value="ECO:0007669"/>
    <property type="project" value="UniProtKB-KW"/>
</dbReference>
<feature type="domain" description="Glycosyl transferase family 28 C-terminal" evidence="12">
    <location>
        <begin position="183"/>
        <end position="335"/>
    </location>
</feature>
<evidence type="ECO:0000313" key="13">
    <source>
        <dbReference type="EMBL" id="VFP88208.1"/>
    </source>
</evidence>
<evidence type="ECO:0000256" key="6">
    <source>
        <dbReference type="ARBA" id="ARBA00022984"/>
    </source>
</evidence>
<feature type="domain" description="Glycosyltransferase family 28 N-terminal" evidence="11">
    <location>
        <begin position="7"/>
        <end position="143"/>
    </location>
</feature>
<protein>
    <recommendedName>
        <fullName evidence="10">UDP-N-acetylglucosamine--N-acetylmuramyl-(pentapeptide) pyrophosphoryl-undecaprenol N-acetylglucosamine transferase</fullName>
        <ecNumber evidence="10">2.4.1.227</ecNumber>
    </recommendedName>
    <alternativeName>
        <fullName evidence="10">Undecaprenyl-PP-MurNAc-pentapeptide-UDPGlcNAc GlcNAc transferase</fullName>
    </alternativeName>
</protein>
<keyword evidence="3 10" id="KW-0328">Glycosyltransferase</keyword>
<keyword evidence="6 10" id="KW-0573">Peptidoglycan synthesis</keyword>
<evidence type="ECO:0000259" key="12">
    <source>
        <dbReference type="Pfam" id="PF04101"/>
    </source>
</evidence>
<gene>
    <name evidence="10 13" type="primary">murG</name>
    <name evidence="13" type="ORF">ERCIPICE3303_381</name>
</gene>
<comment type="catalytic activity">
    <reaction evidence="10">
        <text>di-trans,octa-cis-undecaprenyl diphospho-N-acetyl-alpha-D-muramoyl-L-alanyl-D-glutamyl-meso-2,6-diaminopimeloyl-D-alanyl-D-alanine + UDP-N-acetyl-alpha-D-glucosamine = di-trans,octa-cis-undecaprenyl diphospho-[N-acetyl-alpha-D-glucosaminyl-(1-&gt;4)]-N-acetyl-alpha-D-muramoyl-L-alanyl-D-glutamyl-meso-2,6-diaminopimeloyl-D-alanyl-D-alanine + UDP + H(+)</text>
        <dbReference type="Rhea" id="RHEA:31227"/>
        <dbReference type="ChEBI" id="CHEBI:15378"/>
        <dbReference type="ChEBI" id="CHEBI:57705"/>
        <dbReference type="ChEBI" id="CHEBI:58223"/>
        <dbReference type="ChEBI" id="CHEBI:61387"/>
        <dbReference type="ChEBI" id="CHEBI:61388"/>
        <dbReference type="EC" id="2.4.1.227"/>
    </reaction>
</comment>
<feature type="binding site" evidence="10">
    <location>
        <position position="161"/>
    </location>
    <ligand>
        <name>UDP-N-acetyl-alpha-D-glucosamine</name>
        <dbReference type="ChEBI" id="CHEBI:57705"/>
    </ligand>
</feature>
<evidence type="ECO:0000256" key="1">
    <source>
        <dbReference type="ARBA" id="ARBA00022475"/>
    </source>
</evidence>
<dbReference type="GO" id="GO:0009252">
    <property type="term" value="P:peptidoglycan biosynthetic process"/>
    <property type="evidence" value="ECO:0007669"/>
    <property type="project" value="UniProtKB-UniRule"/>
</dbReference>
<proteinExistence type="inferred from homology"/>
<dbReference type="CDD" id="cd03785">
    <property type="entry name" value="GT28_MurG"/>
    <property type="match status" value="1"/>
</dbReference>
<dbReference type="Pfam" id="PF04101">
    <property type="entry name" value="Glyco_tran_28_C"/>
    <property type="match status" value="1"/>
</dbReference>
<comment type="similarity">
    <text evidence="10">Belongs to the glycosyltransferase 28 family. MurG subfamily.</text>
</comment>
<dbReference type="GO" id="GO:0005886">
    <property type="term" value="C:plasma membrane"/>
    <property type="evidence" value="ECO:0007669"/>
    <property type="project" value="UniProtKB-SubCell"/>
</dbReference>
<dbReference type="GO" id="GO:0071555">
    <property type="term" value="P:cell wall organization"/>
    <property type="evidence" value="ECO:0007669"/>
    <property type="project" value="UniProtKB-KW"/>
</dbReference>
<dbReference type="UniPathway" id="UPA00219"/>
<evidence type="ECO:0000256" key="4">
    <source>
        <dbReference type="ARBA" id="ARBA00022679"/>
    </source>
</evidence>
<feature type="binding site" evidence="10">
    <location>
        <begin position="13"/>
        <end position="15"/>
    </location>
    <ligand>
        <name>UDP-N-acetyl-alpha-D-glucosamine</name>
        <dbReference type="ChEBI" id="CHEBI:57705"/>
    </ligand>
</feature>
<sequence>MNQKKLLVIAGGTGGHIFPGLAVASYLKKLNWQIYWLGANGKMEEHLVQKHGINIDYIQISGLRGKGIKTLLSAPLNVIKAWSQACAIIKRWQPDVALGMGGYVTGPGGLAAWSCNVPLVLHEQNSIAGLTNKWLAKITSKVIQAFPGTWNYAEVVGNPVRIDIISLPKPSVRFVGRKGAIRVLVIGGSQGAQILNQTIPQVAYKLGHKISLWHQVGEGKLRAVKNDYMKINQTHYRLSEFIDNIANAYAWADIVICRSGAMTVSELAAVGLPAIFVPFQHKDRQQYWNALSVTKTGGAVMYEESHFTADIIAEQLSKWDRPKLLEMAEKVHTMAVFDSTERVAKIVSDIVR</sequence>
<accession>A0A803GCK4</accession>
<dbReference type="GO" id="GO:0008360">
    <property type="term" value="P:regulation of cell shape"/>
    <property type="evidence" value="ECO:0007669"/>
    <property type="project" value="UniProtKB-KW"/>
</dbReference>
<dbReference type="GO" id="GO:0050511">
    <property type="term" value="F:undecaprenyldiphospho-muramoylpentapeptide beta-N-acetylglucosaminyltransferase activity"/>
    <property type="evidence" value="ECO:0007669"/>
    <property type="project" value="UniProtKB-UniRule"/>
</dbReference>
<keyword evidence="8 10" id="KW-0131">Cell cycle</keyword>
<comment type="pathway">
    <text evidence="10">Cell wall biogenesis; peptidoglycan biosynthesis.</text>
</comment>
<dbReference type="Pfam" id="PF03033">
    <property type="entry name" value="Glyco_transf_28"/>
    <property type="match status" value="1"/>
</dbReference>
<evidence type="ECO:0000313" key="14">
    <source>
        <dbReference type="Proteomes" id="UP000294289"/>
    </source>
</evidence>
<organism evidence="13 14">
    <name type="scientific">Candidatus Erwinia haradaeae</name>
    <dbReference type="NCBI Taxonomy" id="1922217"/>
    <lineage>
        <taxon>Bacteria</taxon>
        <taxon>Pseudomonadati</taxon>
        <taxon>Pseudomonadota</taxon>
        <taxon>Gammaproteobacteria</taxon>
        <taxon>Enterobacterales</taxon>
        <taxon>Erwiniaceae</taxon>
        <taxon>Erwinia</taxon>
    </lineage>
</organism>
<reference evidence="13 14" key="1">
    <citation type="submission" date="2019-02" db="EMBL/GenBank/DDBJ databases">
        <authorList>
            <person name="Manzano-Marin A."/>
            <person name="Manzano-Marin A."/>
        </authorList>
    </citation>
    <scope>NUCLEOTIDE SEQUENCE [LARGE SCALE GENOMIC DNA]</scope>
    <source>
        <strain evidence="13 14">ErCipiceae</strain>
    </source>
</reference>